<dbReference type="GeneID" id="87877104"/>
<feature type="domain" description="Heterokaryon incompatibility" evidence="2">
    <location>
        <begin position="122"/>
        <end position="207"/>
    </location>
</feature>
<dbReference type="PANTHER" id="PTHR10622">
    <property type="entry name" value="HET DOMAIN-CONTAINING PROTEIN"/>
    <property type="match status" value="1"/>
</dbReference>
<dbReference type="InterPro" id="IPR058525">
    <property type="entry name" value="DUF8212"/>
</dbReference>
<evidence type="ECO:0000313" key="5">
    <source>
        <dbReference type="Proteomes" id="UP001285908"/>
    </source>
</evidence>
<sequence>MSIVPKALANGCCQPPPASDRPSPIQRNERAGERPITEEANPAPSLSRVSLCSTIEYCPLRRCSDHDCLLAQVNDGNYNLRRTAKAEASIVRKSKHTRTTMRLINTETLELHEFFESQAPTYAILSHTWDKDEITLQEMLSMSPSTMVKAGYKKIQDTCKMAQSRGQQWVWIDTCCIDKSSSAELTESINSMYRWYQNAHECYAYLVDFAPGSLPQDELEKCRWFTRGFTLQELIAPKTVVFFDRDWNVVGEKGDKNILEIIARFTGISEDLLSGFRPVDDYAIAERMLWASSRETTRPEDKAYCLLGIFEVNMPLIYGEGDNAFRRLQEEIIKRSNDLSIFAWGTPLNWEPTKKGSLTERRYLGLFARSPADFGATW</sequence>
<dbReference type="Pfam" id="PF06985">
    <property type="entry name" value="HET"/>
    <property type="match status" value="1"/>
</dbReference>
<evidence type="ECO:0000259" key="2">
    <source>
        <dbReference type="Pfam" id="PF06985"/>
    </source>
</evidence>
<dbReference type="Proteomes" id="UP001285908">
    <property type="component" value="Unassembled WGS sequence"/>
</dbReference>
<dbReference type="PANTHER" id="PTHR10622:SF12">
    <property type="entry name" value="HET DOMAIN-CONTAINING PROTEIN"/>
    <property type="match status" value="1"/>
</dbReference>
<feature type="region of interest" description="Disordered" evidence="1">
    <location>
        <begin position="9"/>
        <end position="43"/>
    </location>
</feature>
<feature type="non-terminal residue" evidence="4">
    <location>
        <position position="378"/>
    </location>
</feature>
<comment type="caution">
    <text evidence="4">The sequence shown here is derived from an EMBL/GenBank/DDBJ whole genome shotgun (WGS) entry which is preliminary data.</text>
</comment>
<feature type="compositionally biased region" description="Basic and acidic residues" evidence="1">
    <location>
        <begin position="27"/>
        <end position="37"/>
    </location>
</feature>
<dbReference type="InterPro" id="IPR010730">
    <property type="entry name" value="HET"/>
</dbReference>
<dbReference type="EMBL" id="JAULSX010000004">
    <property type="protein sequence ID" value="KAK3492187.1"/>
    <property type="molecule type" value="Genomic_DNA"/>
</dbReference>
<dbReference type="RefSeq" id="XP_062692645.1">
    <property type="nucleotide sequence ID" value="XM_062839482.1"/>
</dbReference>
<evidence type="ECO:0000256" key="1">
    <source>
        <dbReference type="SAM" id="MobiDB-lite"/>
    </source>
</evidence>
<name>A0AAJ0I744_9PEZI</name>
<organism evidence="4 5">
    <name type="scientific">Neurospora hispaniola</name>
    <dbReference type="NCBI Taxonomy" id="588809"/>
    <lineage>
        <taxon>Eukaryota</taxon>
        <taxon>Fungi</taxon>
        <taxon>Dikarya</taxon>
        <taxon>Ascomycota</taxon>
        <taxon>Pezizomycotina</taxon>
        <taxon>Sordariomycetes</taxon>
        <taxon>Sordariomycetidae</taxon>
        <taxon>Sordariales</taxon>
        <taxon>Sordariaceae</taxon>
        <taxon>Neurospora</taxon>
    </lineage>
</organism>
<feature type="domain" description="DUF8212" evidence="3">
    <location>
        <begin position="323"/>
        <end position="352"/>
    </location>
</feature>
<proteinExistence type="predicted"/>
<accession>A0AAJ0I744</accession>
<reference evidence="4 5" key="1">
    <citation type="journal article" date="2023" name="Mol. Phylogenet. Evol.">
        <title>Genome-scale phylogeny and comparative genomics of the fungal order Sordariales.</title>
        <authorList>
            <person name="Hensen N."/>
            <person name="Bonometti L."/>
            <person name="Westerberg I."/>
            <person name="Brannstrom I.O."/>
            <person name="Guillou S."/>
            <person name="Cros-Aarteil S."/>
            <person name="Calhoun S."/>
            <person name="Haridas S."/>
            <person name="Kuo A."/>
            <person name="Mondo S."/>
            <person name="Pangilinan J."/>
            <person name="Riley R."/>
            <person name="LaButti K."/>
            <person name="Andreopoulos B."/>
            <person name="Lipzen A."/>
            <person name="Chen C."/>
            <person name="Yan M."/>
            <person name="Daum C."/>
            <person name="Ng V."/>
            <person name="Clum A."/>
            <person name="Steindorff A."/>
            <person name="Ohm R.A."/>
            <person name="Martin F."/>
            <person name="Silar P."/>
            <person name="Natvig D.O."/>
            <person name="Lalanne C."/>
            <person name="Gautier V."/>
            <person name="Ament-Velasquez S.L."/>
            <person name="Kruys A."/>
            <person name="Hutchinson M.I."/>
            <person name="Powell A.J."/>
            <person name="Barry K."/>
            <person name="Miller A.N."/>
            <person name="Grigoriev I.V."/>
            <person name="Debuchy R."/>
            <person name="Gladieux P."/>
            <person name="Hiltunen Thoren M."/>
            <person name="Johannesson H."/>
        </authorList>
    </citation>
    <scope>NUCLEOTIDE SEQUENCE [LARGE SCALE GENOMIC DNA]</scope>
    <source>
        <strain evidence="4 5">FGSC 10403</strain>
    </source>
</reference>
<protein>
    <submittedName>
        <fullName evidence="4">Heterokaryon incompatibility protein-domain-containing protein</fullName>
    </submittedName>
</protein>
<keyword evidence="5" id="KW-1185">Reference proteome</keyword>
<dbReference type="Pfam" id="PF26640">
    <property type="entry name" value="DUF8212"/>
    <property type="match status" value="1"/>
</dbReference>
<gene>
    <name evidence="4" type="ORF">B0T23DRAFT_412321</name>
</gene>
<evidence type="ECO:0000259" key="3">
    <source>
        <dbReference type="Pfam" id="PF26640"/>
    </source>
</evidence>
<dbReference type="AlphaFoldDB" id="A0AAJ0I744"/>
<evidence type="ECO:0000313" key="4">
    <source>
        <dbReference type="EMBL" id="KAK3492187.1"/>
    </source>
</evidence>